<dbReference type="InterPro" id="IPR023228">
    <property type="entry name" value="SAM_OH_AdoTrfase_N_sf"/>
</dbReference>
<dbReference type="InterPro" id="IPR046470">
    <property type="entry name" value="SAM_HAT_C"/>
</dbReference>
<name>A0A7J0BFG9_9BACT</name>
<protein>
    <recommendedName>
        <fullName evidence="7">SAM-dependent chlorinase/fluorinase</fullName>
    </recommendedName>
</protein>
<dbReference type="AlphaFoldDB" id="A0A7J0BFG9"/>
<gene>
    <name evidence="5" type="ORF">DSM101010T_03070</name>
</gene>
<accession>A0A7J0BFG9</accession>
<dbReference type="PANTHER" id="PTHR35092:SF1">
    <property type="entry name" value="CHLORINASE MJ1651"/>
    <property type="match status" value="1"/>
</dbReference>
<evidence type="ECO:0000256" key="1">
    <source>
        <dbReference type="ARBA" id="ARBA00022691"/>
    </source>
</evidence>
<keyword evidence="1" id="KW-0949">S-adenosyl-L-methionine</keyword>
<evidence type="ECO:0000313" key="6">
    <source>
        <dbReference type="Proteomes" id="UP000503840"/>
    </source>
</evidence>
<keyword evidence="6" id="KW-1185">Reference proteome</keyword>
<comment type="caution">
    <text evidence="5">The sequence shown here is derived from an EMBL/GenBank/DDBJ whole genome shotgun (WGS) entry which is preliminary data.</text>
</comment>
<dbReference type="RefSeq" id="WP_174403629.1">
    <property type="nucleotide sequence ID" value="NZ_BLVO01000004.1"/>
</dbReference>
<dbReference type="InterPro" id="IPR023227">
    <property type="entry name" value="SAM_OH_AdoTrfase_C_sf"/>
</dbReference>
<dbReference type="Pfam" id="PF01887">
    <property type="entry name" value="SAM_HAT_N"/>
    <property type="match status" value="1"/>
</dbReference>
<evidence type="ECO:0000259" key="4">
    <source>
        <dbReference type="Pfam" id="PF20257"/>
    </source>
</evidence>
<dbReference type="EMBL" id="BLVO01000004">
    <property type="protein sequence ID" value="GFM31942.1"/>
    <property type="molecule type" value="Genomic_DNA"/>
</dbReference>
<proteinExistence type="inferred from homology"/>
<feature type="domain" description="S-adenosyl-l-methionine hydroxide adenosyltransferase C-terminal" evidence="4">
    <location>
        <begin position="174"/>
        <end position="259"/>
    </location>
</feature>
<dbReference type="SUPFAM" id="SSF101852">
    <property type="entry name" value="Bacterial fluorinating enzyme, C-terminal domain"/>
    <property type="match status" value="1"/>
</dbReference>
<dbReference type="InterPro" id="IPR046469">
    <property type="entry name" value="SAM_HAT_N"/>
</dbReference>
<evidence type="ECO:0000313" key="5">
    <source>
        <dbReference type="EMBL" id="GFM31942.1"/>
    </source>
</evidence>
<dbReference type="Proteomes" id="UP000503840">
    <property type="component" value="Unassembled WGS sequence"/>
</dbReference>
<evidence type="ECO:0000256" key="2">
    <source>
        <dbReference type="ARBA" id="ARBA00024035"/>
    </source>
</evidence>
<dbReference type="SUPFAM" id="SSF102522">
    <property type="entry name" value="Bacterial fluorinating enzyme, N-terminal domain"/>
    <property type="match status" value="1"/>
</dbReference>
<dbReference type="Gene3D" id="2.40.30.90">
    <property type="entry name" value="Bacterial fluorinating enzyme like"/>
    <property type="match status" value="1"/>
</dbReference>
<dbReference type="PANTHER" id="PTHR35092">
    <property type="entry name" value="CHLORINASE MJ1651"/>
    <property type="match status" value="1"/>
</dbReference>
<feature type="domain" description="S-adenosyl-l-methionine hydroxide adenosyltransferase N-terminal" evidence="3">
    <location>
        <begin position="5"/>
        <end position="148"/>
    </location>
</feature>
<organism evidence="5 6">
    <name type="scientific">Desulfovibrio subterraneus</name>
    <dbReference type="NCBI Taxonomy" id="2718620"/>
    <lineage>
        <taxon>Bacteria</taxon>
        <taxon>Pseudomonadati</taxon>
        <taxon>Thermodesulfobacteriota</taxon>
        <taxon>Desulfovibrionia</taxon>
        <taxon>Desulfovibrionales</taxon>
        <taxon>Desulfovibrionaceae</taxon>
        <taxon>Desulfovibrio</taxon>
    </lineage>
</organism>
<dbReference type="InterPro" id="IPR002747">
    <property type="entry name" value="SAM_OH_AdoTrfase"/>
</dbReference>
<dbReference type="Pfam" id="PF20257">
    <property type="entry name" value="SAM_HAT_C"/>
    <property type="match status" value="1"/>
</dbReference>
<comment type="similarity">
    <text evidence="2">Belongs to the SAM hydrolase / SAM-dependent halogenase family.</text>
</comment>
<reference evidence="5 6" key="1">
    <citation type="submission" date="2020-05" db="EMBL/GenBank/DDBJ databases">
        <title>Draft genome sequence of Desulfovibrio sp. strain HN2T.</title>
        <authorList>
            <person name="Ueno A."/>
            <person name="Tamazawa S."/>
            <person name="Tamamura S."/>
            <person name="Murakami T."/>
            <person name="Kiyama T."/>
            <person name="Inomata H."/>
            <person name="Amano Y."/>
            <person name="Miyakawa K."/>
            <person name="Tamaki H."/>
            <person name="Naganuma T."/>
            <person name="Kaneko K."/>
        </authorList>
    </citation>
    <scope>NUCLEOTIDE SEQUENCE [LARGE SCALE GENOMIC DNA]</scope>
    <source>
        <strain evidence="5 6">HN2</strain>
    </source>
</reference>
<dbReference type="Gene3D" id="3.40.50.10790">
    <property type="entry name" value="S-adenosyl-l-methionine hydroxide adenosyltransferase, N-terminal"/>
    <property type="match status" value="1"/>
</dbReference>
<sequence length="275" mass="29680">MPVPIVLLTDFGHIDPYVGQMKGVLASLAPHSPVLDLCHGVRPQAVMQAAYFLNASFMHFPEKSIFICVVDPGVGTDRRIVCASIGNRHVLAPDNGLLTPLFAEYPGAGCHIMDTDQFPDASATFHGRDIFCPLAARLAGGASPAELGAPIHFSELHTPDWIVPVETDGSVECTVQHIDTFGNVVLNLPIVPWFERLASWPDLLLRLSPPLEILRTTTFGQLPRNTLGCIAGSQGNLELVLNGASAAQHLKVDLGDTITLISSFSPDDQYTNRNK</sequence>
<evidence type="ECO:0008006" key="7">
    <source>
        <dbReference type="Google" id="ProtNLM"/>
    </source>
</evidence>
<dbReference type="PIRSF" id="PIRSF006779">
    <property type="entry name" value="UCP006779"/>
    <property type="match status" value="1"/>
</dbReference>
<evidence type="ECO:0000259" key="3">
    <source>
        <dbReference type="Pfam" id="PF01887"/>
    </source>
</evidence>